<accession>A0A101M1U2</accession>
<geneLocation type="mitochondrion" evidence="1"/>
<keyword evidence="1" id="KW-0496">Mitochondrion</keyword>
<name>A0A101M1U2_PICGL</name>
<reference evidence="1" key="1">
    <citation type="journal article" date="2015" name="Genome Biol. Evol.">
        <title>Organellar Genomes of White Spruce (Picea glauca): Assembly and Annotation.</title>
        <authorList>
            <person name="Jackman S.D."/>
            <person name="Warren R.L."/>
            <person name="Gibb E.A."/>
            <person name="Vandervalk B.P."/>
            <person name="Mohamadi H."/>
            <person name="Chu J."/>
            <person name="Raymond A."/>
            <person name="Pleasance S."/>
            <person name="Coope R."/>
            <person name="Wildung M.R."/>
            <person name="Ritland C.E."/>
            <person name="Bousquet J."/>
            <person name="Jones S.J."/>
            <person name="Bohlmann J."/>
            <person name="Birol I."/>
        </authorList>
    </citation>
    <scope>NUCLEOTIDE SEQUENCE [LARGE SCALE GENOMIC DNA]</scope>
    <source>
        <tissue evidence="1">Flushing bud</tissue>
    </source>
</reference>
<proteinExistence type="predicted"/>
<organism evidence="1">
    <name type="scientific">Picea glauca</name>
    <name type="common">White spruce</name>
    <name type="synonym">Pinus glauca</name>
    <dbReference type="NCBI Taxonomy" id="3330"/>
    <lineage>
        <taxon>Eukaryota</taxon>
        <taxon>Viridiplantae</taxon>
        <taxon>Streptophyta</taxon>
        <taxon>Embryophyta</taxon>
        <taxon>Tracheophyta</taxon>
        <taxon>Spermatophyta</taxon>
        <taxon>Pinopsida</taxon>
        <taxon>Pinidae</taxon>
        <taxon>Conifers I</taxon>
        <taxon>Pinales</taxon>
        <taxon>Pinaceae</taxon>
        <taxon>Picea</taxon>
    </lineage>
</organism>
<comment type="caution">
    <text evidence="1">The sequence shown here is derived from an EMBL/GenBank/DDBJ whole genome shotgun (WGS) entry which is preliminary data.</text>
</comment>
<dbReference type="EMBL" id="LKAM01000002">
    <property type="protein sequence ID" value="KUM49504.1"/>
    <property type="molecule type" value="Genomic_DNA"/>
</dbReference>
<sequence>MGYLGEPDQPLRQGLLLLVLDSPCIHHHQRLKTTLRVFCINQPPK</sequence>
<protein>
    <submittedName>
        <fullName evidence="1">Uncharacterized protein</fullName>
    </submittedName>
</protein>
<dbReference type="AlphaFoldDB" id="A0A101M1U2"/>
<evidence type="ECO:0000313" key="1">
    <source>
        <dbReference type="EMBL" id="KUM49504.1"/>
    </source>
</evidence>
<gene>
    <name evidence="1" type="ORF">ABT39_MTgene2728</name>
</gene>